<dbReference type="RefSeq" id="WP_243367164.1">
    <property type="nucleotide sequence ID" value="NZ_CP094348.1"/>
</dbReference>
<organism evidence="1 2">
    <name type="scientific">Macrococcus armenti</name>
    <dbReference type="NCBI Taxonomy" id="2875764"/>
    <lineage>
        <taxon>Bacteria</taxon>
        <taxon>Bacillati</taxon>
        <taxon>Bacillota</taxon>
        <taxon>Bacilli</taxon>
        <taxon>Bacillales</taxon>
        <taxon>Staphylococcaceae</taxon>
        <taxon>Macrococcus</taxon>
    </lineage>
</organism>
<evidence type="ECO:0000313" key="2">
    <source>
        <dbReference type="Proteomes" id="UP000830343"/>
    </source>
</evidence>
<keyword evidence="2" id="KW-1185">Reference proteome</keyword>
<dbReference type="EMBL" id="CP094348">
    <property type="protein sequence ID" value="UOB21505.1"/>
    <property type="molecule type" value="Genomic_DNA"/>
</dbReference>
<reference evidence="1" key="2">
    <citation type="submission" date="2022-04" db="EMBL/GenBank/DDBJ databases">
        <title>Antimicrobial genetic elements in methicillin-resistant Macrococcus armenti.</title>
        <authorList>
            <person name="Keller J.E."/>
            <person name="Schwendener S."/>
            <person name="Pantucek R."/>
            <person name="Perreten V."/>
        </authorList>
    </citation>
    <scope>NUCLEOTIDE SEQUENCE</scope>
    <source>
        <strain evidence="1">CCM 2609</strain>
    </source>
</reference>
<reference evidence="1" key="1">
    <citation type="submission" date="2022-03" db="EMBL/GenBank/DDBJ databases">
        <authorList>
            <person name="Vrbovska V."/>
            <person name="Kovarovic V."/>
            <person name="Botka T."/>
            <person name="Pantucek R."/>
        </authorList>
    </citation>
    <scope>NUCLEOTIDE SEQUENCE</scope>
    <source>
        <strain evidence="1">CCM 2609</strain>
    </source>
</reference>
<accession>A0ABY3ZX86</accession>
<name>A0ABY3ZX86_9STAP</name>
<dbReference type="Proteomes" id="UP000830343">
    <property type="component" value="Chromosome"/>
</dbReference>
<sequence>MRKKLFTVKNTVTFGDEYIQPGEPIEIYKLPYPIILDNKKFDYRMIKAENSKCHQLSSKESIIKNVVPLKMFKIMDYIMLLLLLSFKTLKKK</sequence>
<protein>
    <submittedName>
        <fullName evidence="1">Uncharacterized protein</fullName>
    </submittedName>
</protein>
<gene>
    <name evidence="1" type="ORF">MRZ06_05325</name>
</gene>
<proteinExistence type="predicted"/>
<evidence type="ECO:0000313" key="1">
    <source>
        <dbReference type="EMBL" id="UOB21505.1"/>
    </source>
</evidence>